<proteinExistence type="predicted"/>
<sequence>MDIVVTGANGFLGRHLVHALERAGHLVLPITRSTSFMERSSYLRRADAVYHVAGVNRPERVEEFTTGNVDLTEAIATELLSYNPVPVFFASSIQATQDNPYGNSKREAEDILRLYGQRSGAPVHIYRLPNLFGKWGRPFYNSAVTTFCYQIARGEDVTVTHPNHVLTLAHVDDVVASFVGALHKTESTNPDVPTHQITLFDLARMIESFEAVRMARGVPDVSDPFTKKLYSTYLSYLPKERMVTPLLMHQDVRGSFTELFKTPDRGQVSVNVAKPGITKGEHWHESKHEQFIVVSGEGVIRLRLMDQDQIISFHVSEEQLEVIEIPPGYVHHIENTGVKDLVTVMWVNEPFDASQPDTYRATVAQDAEVS</sequence>
<dbReference type="InterPro" id="IPR029303">
    <property type="entry name" value="CapF_C"/>
</dbReference>
<evidence type="ECO:0000259" key="2">
    <source>
        <dbReference type="Pfam" id="PF14667"/>
    </source>
</evidence>
<dbReference type="PANTHER" id="PTHR43245">
    <property type="entry name" value="BIFUNCTIONAL POLYMYXIN RESISTANCE PROTEIN ARNA"/>
    <property type="match status" value="1"/>
</dbReference>
<evidence type="ECO:0000313" key="3">
    <source>
        <dbReference type="EMBL" id="WED55805.1"/>
    </source>
</evidence>
<dbReference type="CDD" id="cd07007">
    <property type="entry name" value="cupin_CapF-like_C"/>
    <property type="match status" value="1"/>
</dbReference>
<organism evidence="3 4">
    <name type="scientific">Exiguobacterium profundum</name>
    <dbReference type="NCBI Taxonomy" id="307643"/>
    <lineage>
        <taxon>Bacteria</taxon>
        <taxon>Bacillati</taxon>
        <taxon>Bacillota</taxon>
        <taxon>Bacilli</taxon>
        <taxon>Bacillales</taxon>
        <taxon>Bacillales Family XII. Incertae Sedis</taxon>
        <taxon>Exiguobacterium</taxon>
    </lineage>
</organism>
<dbReference type="SUPFAM" id="SSF51735">
    <property type="entry name" value="NAD(P)-binding Rossmann-fold domains"/>
    <property type="match status" value="1"/>
</dbReference>
<dbReference type="Proteomes" id="UP001219957">
    <property type="component" value="Chromosome"/>
</dbReference>
<evidence type="ECO:0000259" key="1">
    <source>
        <dbReference type="Pfam" id="PF01370"/>
    </source>
</evidence>
<dbReference type="Gene3D" id="3.40.50.720">
    <property type="entry name" value="NAD(P)-binding Rossmann-like Domain"/>
    <property type="match status" value="1"/>
</dbReference>
<dbReference type="PANTHER" id="PTHR43245:SF55">
    <property type="entry name" value="NAD(P)-BINDING DOMAIN-CONTAINING PROTEIN"/>
    <property type="match status" value="1"/>
</dbReference>
<evidence type="ECO:0000313" key="4">
    <source>
        <dbReference type="Proteomes" id="UP001219957"/>
    </source>
</evidence>
<feature type="domain" description="NAD-dependent epimerase/dehydratase" evidence="1">
    <location>
        <begin position="3"/>
        <end position="187"/>
    </location>
</feature>
<dbReference type="Gene3D" id="2.60.120.10">
    <property type="entry name" value="Jelly Rolls"/>
    <property type="match status" value="1"/>
</dbReference>
<gene>
    <name evidence="3" type="ORF">OE059_02800</name>
</gene>
<protein>
    <submittedName>
        <fullName evidence="3">NAD-dependent epimerase/dehydratase family protein</fullName>
    </submittedName>
</protein>
<dbReference type="Pfam" id="PF01370">
    <property type="entry name" value="Epimerase"/>
    <property type="match status" value="1"/>
</dbReference>
<keyword evidence="4" id="KW-1185">Reference proteome</keyword>
<accession>A0ABY8B1I8</accession>
<dbReference type="InterPro" id="IPR001509">
    <property type="entry name" value="Epimerase_deHydtase"/>
</dbReference>
<dbReference type="InterPro" id="IPR050177">
    <property type="entry name" value="Lipid_A_modif_metabolic_enz"/>
</dbReference>
<dbReference type="RefSeq" id="WP_214687458.1">
    <property type="nucleotide sequence ID" value="NZ_CP109617.1"/>
</dbReference>
<dbReference type="SUPFAM" id="SSF51182">
    <property type="entry name" value="RmlC-like cupins"/>
    <property type="match status" value="1"/>
</dbReference>
<dbReference type="InterPro" id="IPR014710">
    <property type="entry name" value="RmlC-like_jellyroll"/>
</dbReference>
<dbReference type="Pfam" id="PF14667">
    <property type="entry name" value="Polysacc_synt_C"/>
    <property type="match status" value="1"/>
</dbReference>
<dbReference type="InterPro" id="IPR011051">
    <property type="entry name" value="RmlC_Cupin_sf"/>
</dbReference>
<feature type="domain" description="Capsular polysaccharide assembling protein CapF C-terminal" evidence="2">
    <location>
        <begin position="249"/>
        <end position="359"/>
    </location>
</feature>
<dbReference type="InterPro" id="IPR036291">
    <property type="entry name" value="NAD(P)-bd_dom_sf"/>
</dbReference>
<dbReference type="EMBL" id="CP109617">
    <property type="protein sequence ID" value="WED55805.1"/>
    <property type="molecule type" value="Genomic_DNA"/>
</dbReference>
<reference evidence="3 4" key="1">
    <citation type="submission" date="2022-10" db="EMBL/GenBank/DDBJ databases">
        <title>Complete genome sequence of Exiguobacterium profundum TSS-3 isolated from an extremely saline-alkaline spring located in Ixtapa, Chiapas-Mexico.</title>
        <authorList>
            <person name="Rincon-Rosales R."/>
            <person name="Rogel M.A."/>
            <person name="Rincon-Molina C.I."/>
            <person name="Guerrero G."/>
            <person name="Manzano-Gomez L.A."/>
            <person name="Lopez-Lopez A."/>
            <person name="Rincon Molina F.A."/>
            <person name="Martinez-Romero E."/>
        </authorList>
    </citation>
    <scope>NUCLEOTIDE SEQUENCE [LARGE SCALE GENOMIC DNA]</scope>
    <source>
        <strain evidence="3 4">TSS-3</strain>
    </source>
</reference>
<name>A0ABY8B1I8_9BACL</name>